<organism evidence="1 2">
    <name type="scientific">Chitinophaga eiseniae</name>
    <dbReference type="NCBI Taxonomy" id="634771"/>
    <lineage>
        <taxon>Bacteria</taxon>
        <taxon>Pseudomonadati</taxon>
        <taxon>Bacteroidota</taxon>
        <taxon>Chitinophagia</taxon>
        <taxon>Chitinophagales</taxon>
        <taxon>Chitinophagaceae</taxon>
        <taxon>Chitinophaga</taxon>
    </lineage>
</organism>
<reference evidence="2" key="1">
    <citation type="submission" date="2017-02" db="EMBL/GenBank/DDBJ databases">
        <authorList>
            <person name="Varghese N."/>
            <person name="Submissions S."/>
        </authorList>
    </citation>
    <scope>NUCLEOTIDE SEQUENCE [LARGE SCALE GENOMIC DNA]</scope>
    <source>
        <strain evidence="2">DSM 22224</strain>
    </source>
</reference>
<gene>
    <name evidence="1" type="ORF">SAMN04488128_101225</name>
</gene>
<evidence type="ECO:0000313" key="2">
    <source>
        <dbReference type="Proteomes" id="UP000190367"/>
    </source>
</evidence>
<keyword evidence="2" id="KW-1185">Reference proteome</keyword>
<dbReference type="Proteomes" id="UP000190367">
    <property type="component" value="Unassembled WGS sequence"/>
</dbReference>
<evidence type="ECO:0000313" key="1">
    <source>
        <dbReference type="EMBL" id="SJZ43996.1"/>
    </source>
</evidence>
<evidence type="ECO:0008006" key="3">
    <source>
        <dbReference type="Google" id="ProtNLM"/>
    </source>
</evidence>
<proteinExistence type="predicted"/>
<accession>A0A1T4KNI9</accession>
<protein>
    <recommendedName>
        <fullName evidence="3">Toprim-like</fullName>
    </recommendedName>
</protein>
<dbReference type="AlphaFoldDB" id="A0A1T4KNI9"/>
<dbReference type="EMBL" id="FUWZ01000001">
    <property type="protein sequence ID" value="SJZ43996.1"/>
    <property type="molecule type" value="Genomic_DNA"/>
</dbReference>
<dbReference type="STRING" id="634771.SAMN04488128_101225"/>
<name>A0A1T4KNI9_9BACT</name>
<sequence>MDNEQAKSIPLAHIQPVPFEETITEGSSLTVEDVTVINHRGIINYLHRNGIHYKVARQHARQVRVFNSAKRRSFLAVGMRNEDNGWEILNPYYSGSIGKRNISFVRGVDMKRETIHLFKDTMSFLSAVMQNKKGHPLEGDALIVNSLSILPLAAPYIRGYGYKRAFTWMDNTEAGRLATLALRDLFKAEGRLEHLPMNFLYASHEDVNTWHRAKLGLIATPEGK</sequence>
<dbReference type="RefSeq" id="WP_078666944.1">
    <property type="nucleotide sequence ID" value="NZ_FUWZ01000001.1"/>
</dbReference>
<dbReference type="OrthoDB" id="8536512at2"/>